<name>A0A381SHT5_9ZZZZ</name>
<sequence>MKIIPLSRYLHLIIPFFLLGQSIDTTVVKYFPTDLTRSILLKEGVDSSKLKKRAYFKATYDGGGDLIKVEYVPASRDQGLPQDTTGTRVLYYTNWNDYKRELTNPITEWEAGRIPHYRATFGRSGRLTYVDRYTGLGENLYSYKLRWNREGTKSAYRVTFHVKMPITQLDSILFATPASEMRPDWVADFKSIEDGRPKSVRVYGNLGYEYYNYKFYYEDLQDTVNQTERITARYFQADTTYLGSHDIYLAKSKYLTQLDYFSTNGTLLTRDVFWLDPILDDVLVTTANEEGEIISRRIVPKAKALWRQYRLGGLYGEEDEIITVKERKVGRDRIAKEEEEKDLVVMDIDLYGSLPMMQGLGENMETVLLGPGYMIGAKLPWAFRFRKSQINLLFEYMSVALPGGFYNLELNGFNALASYPLIMDFVDGLNIIGGLGMFLSSYGQINNVNAFAFIGGAEFRLVSTAFPNSRIKTVFGVRGMHLRADPRDDEAVMNFLMFQVGFIYSL</sequence>
<proteinExistence type="predicted"/>
<organism evidence="1">
    <name type="scientific">marine metagenome</name>
    <dbReference type="NCBI Taxonomy" id="408172"/>
    <lineage>
        <taxon>unclassified sequences</taxon>
        <taxon>metagenomes</taxon>
        <taxon>ecological metagenomes</taxon>
    </lineage>
</organism>
<dbReference type="EMBL" id="UINC01002951">
    <property type="protein sequence ID" value="SVA01907.1"/>
    <property type="molecule type" value="Genomic_DNA"/>
</dbReference>
<gene>
    <name evidence="1" type="ORF">METZ01_LOCUS54761</name>
</gene>
<evidence type="ECO:0000313" key="1">
    <source>
        <dbReference type="EMBL" id="SVA01907.1"/>
    </source>
</evidence>
<protein>
    <submittedName>
        <fullName evidence="1">Uncharacterized protein</fullName>
    </submittedName>
</protein>
<dbReference type="AlphaFoldDB" id="A0A381SHT5"/>
<accession>A0A381SHT5</accession>
<reference evidence="1" key="1">
    <citation type="submission" date="2018-05" db="EMBL/GenBank/DDBJ databases">
        <authorList>
            <person name="Lanie J.A."/>
            <person name="Ng W.-L."/>
            <person name="Kazmierczak K.M."/>
            <person name="Andrzejewski T.M."/>
            <person name="Davidsen T.M."/>
            <person name="Wayne K.J."/>
            <person name="Tettelin H."/>
            <person name="Glass J.I."/>
            <person name="Rusch D."/>
            <person name="Podicherti R."/>
            <person name="Tsui H.-C.T."/>
            <person name="Winkler M.E."/>
        </authorList>
    </citation>
    <scope>NUCLEOTIDE SEQUENCE</scope>
</reference>